<organism evidence="3 4">
    <name type="scientific">Wuchereria bancrofti</name>
    <dbReference type="NCBI Taxonomy" id="6293"/>
    <lineage>
        <taxon>Eukaryota</taxon>
        <taxon>Metazoa</taxon>
        <taxon>Ecdysozoa</taxon>
        <taxon>Nematoda</taxon>
        <taxon>Chromadorea</taxon>
        <taxon>Rhabditida</taxon>
        <taxon>Spirurina</taxon>
        <taxon>Spiruromorpha</taxon>
        <taxon>Filarioidea</taxon>
        <taxon>Onchocercidae</taxon>
        <taxon>Wuchereria</taxon>
    </lineage>
</organism>
<dbReference type="SUPFAM" id="SSF53474">
    <property type="entry name" value="alpha/beta-Hydrolases"/>
    <property type="match status" value="1"/>
</dbReference>
<feature type="domain" description="Carboxylesterase type B" evidence="2">
    <location>
        <begin position="2"/>
        <end position="144"/>
    </location>
</feature>
<feature type="transmembrane region" description="Helical" evidence="1">
    <location>
        <begin position="27"/>
        <end position="45"/>
    </location>
</feature>
<dbReference type="PANTHER" id="PTHR44590">
    <property type="entry name" value="CARBOXYLIC ESTER HYDROLASE-RELATED"/>
    <property type="match status" value="1"/>
</dbReference>
<reference evidence="3" key="2">
    <citation type="journal article" date="2016" name="Mol. Ecol.">
        <title>Population genomics of the filarial nematode parasite Wuchereria bancrofti from mosquitoes.</title>
        <authorList>
            <person name="Small S.T."/>
            <person name="Reimer L.J."/>
            <person name="Tisch D.J."/>
            <person name="King C.L."/>
            <person name="Christensen B.M."/>
            <person name="Siba P.M."/>
            <person name="Kazura J.W."/>
            <person name="Serre D."/>
            <person name="Zimmerman P.A."/>
        </authorList>
    </citation>
    <scope>NUCLEOTIDE SEQUENCE</scope>
    <source>
        <strain evidence="3">pt0022</strain>
    </source>
</reference>
<dbReference type="Proteomes" id="UP000093561">
    <property type="component" value="Unassembled WGS sequence"/>
</dbReference>
<sequence>MHKLSSNLFVTNVTAEYAEKMMTLGHTIYAILINFKSYGIILFILPFKRKIGATHCTELNYIFGANIFPIPFKCTKTDEYVRNVTSKLWTNFSKFGNPNGANNMSTLEGFKWLPVVRKPTCYLSIGTDAFQMKEEYYYHQTKFWQNF</sequence>
<reference evidence="4" key="3">
    <citation type="submission" date="2024-02" db="UniProtKB">
        <authorList>
            <consortium name="WormBaseParasite"/>
        </authorList>
    </citation>
    <scope>IDENTIFICATION</scope>
    <source>
        <strain evidence="4">pt0022</strain>
    </source>
</reference>
<dbReference type="InterPro" id="IPR029058">
    <property type="entry name" value="AB_hydrolase_fold"/>
</dbReference>
<dbReference type="Gene3D" id="3.40.50.1820">
    <property type="entry name" value="alpha/beta hydrolase"/>
    <property type="match status" value="1"/>
</dbReference>
<dbReference type="Pfam" id="PF00135">
    <property type="entry name" value="COesterase"/>
    <property type="match status" value="1"/>
</dbReference>
<keyword evidence="1" id="KW-1133">Transmembrane helix</keyword>
<evidence type="ECO:0000313" key="3">
    <source>
        <dbReference type="Proteomes" id="UP000093561"/>
    </source>
</evidence>
<evidence type="ECO:0000256" key="1">
    <source>
        <dbReference type="SAM" id="Phobius"/>
    </source>
</evidence>
<name>A0AAF5PJN2_WUCBA</name>
<reference evidence="3" key="1">
    <citation type="submission" date="2015-03" db="EMBL/GenBank/DDBJ databases">
        <title>Wuchereria bancrofti Genome Sequencing Papua New Guinea Strain.</title>
        <authorList>
            <person name="Small S.T."/>
            <person name="Serre D."/>
            <person name="Zimmerman P.A."/>
        </authorList>
    </citation>
    <scope>NUCLEOTIDE SEQUENCE [LARGE SCALE GENOMIC DNA]</scope>
    <source>
        <strain evidence="3">pt0022</strain>
    </source>
</reference>
<accession>A0AAF5PJN2</accession>
<dbReference type="PANTHER" id="PTHR44590:SF3">
    <property type="entry name" value="CARBOXYLESTERASE TYPE B DOMAIN-CONTAINING PROTEIN"/>
    <property type="match status" value="1"/>
</dbReference>
<proteinExistence type="predicted"/>
<keyword evidence="1" id="KW-0812">Transmembrane</keyword>
<protein>
    <recommendedName>
        <fullName evidence="2">Carboxylesterase type B domain-containing protein</fullName>
    </recommendedName>
</protein>
<evidence type="ECO:0000313" key="4">
    <source>
        <dbReference type="WBParaSite" id="mrna-Wban_01616"/>
    </source>
</evidence>
<dbReference type="InterPro" id="IPR002018">
    <property type="entry name" value="CarbesteraseB"/>
</dbReference>
<dbReference type="AlphaFoldDB" id="A0AAF5PJN2"/>
<keyword evidence="1" id="KW-0472">Membrane</keyword>
<dbReference type="WBParaSite" id="mrna-Wban_01616">
    <property type="protein sequence ID" value="mrna-Wban_01616"/>
    <property type="gene ID" value="Wban_01616"/>
</dbReference>
<evidence type="ECO:0000259" key="2">
    <source>
        <dbReference type="Pfam" id="PF00135"/>
    </source>
</evidence>